<evidence type="ECO:0000256" key="3">
    <source>
        <dbReference type="ARBA" id="ARBA00022989"/>
    </source>
</evidence>
<keyword evidence="3 5" id="KW-1133">Transmembrane helix</keyword>
<feature type="transmembrane region" description="Helical" evidence="5">
    <location>
        <begin position="12"/>
        <end position="30"/>
    </location>
</feature>
<organism evidence="7 8">
    <name type="scientific">Callosobruchus maculatus</name>
    <name type="common">Southern cowpea weevil</name>
    <name type="synonym">Pulse bruchid</name>
    <dbReference type="NCBI Taxonomy" id="64391"/>
    <lineage>
        <taxon>Eukaryota</taxon>
        <taxon>Metazoa</taxon>
        <taxon>Ecdysozoa</taxon>
        <taxon>Arthropoda</taxon>
        <taxon>Hexapoda</taxon>
        <taxon>Insecta</taxon>
        <taxon>Pterygota</taxon>
        <taxon>Neoptera</taxon>
        <taxon>Endopterygota</taxon>
        <taxon>Coleoptera</taxon>
        <taxon>Polyphaga</taxon>
        <taxon>Cucujiformia</taxon>
        <taxon>Chrysomeloidea</taxon>
        <taxon>Chrysomelidae</taxon>
        <taxon>Bruchinae</taxon>
        <taxon>Bruchini</taxon>
        <taxon>Callosobruchus</taxon>
    </lineage>
</organism>
<comment type="subcellular location">
    <subcellularLocation>
        <location evidence="1">Membrane</location>
        <topology evidence="1">Multi-pass membrane protein</topology>
    </subcellularLocation>
</comment>
<reference evidence="7 8" key="1">
    <citation type="submission" date="2019-01" db="EMBL/GenBank/DDBJ databases">
        <authorList>
            <person name="Sayadi A."/>
        </authorList>
    </citation>
    <scope>NUCLEOTIDE SEQUENCE [LARGE SCALE GENOMIC DNA]</scope>
</reference>
<feature type="transmembrane region" description="Helical" evidence="5">
    <location>
        <begin position="50"/>
        <end position="68"/>
    </location>
</feature>
<dbReference type="InterPro" id="IPR013122">
    <property type="entry name" value="PKD1_2_channel"/>
</dbReference>
<evidence type="ECO:0000313" key="7">
    <source>
        <dbReference type="EMBL" id="VEN45619.1"/>
    </source>
</evidence>
<proteinExistence type="predicted"/>
<feature type="domain" description="Polycystin cation channel PKD1/PKD2" evidence="6">
    <location>
        <begin position="5"/>
        <end position="83"/>
    </location>
</feature>
<dbReference type="AlphaFoldDB" id="A0A653CD49"/>
<name>A0A653CD49_CALMS</name>
<evidence type="ECO:0000256" key="2">
    <source>
        <dbReference type="ARBA" id="ARBA00022692"/>
    </source>
</evidence>
<evidence type="ECO:0000313" key="8">
    <source>
        <dbReference type="Proteomes" id="UP000410492"/>
    </source>
</evidence>
<dbReference type="EMBL" id="CAACVG010007469">
    <property type="protein sequence ID" value="VEN45619.1"/>
    <property type="molecule type" value="Genomic_DNA"/>
</dbReference>
<dbReference type="InterPro" id="IPR027359">
    <property type="entry name" value="Volt_channel_dom_sf"/>
</dbReference>
<evidence type="ECO:0000256" key="1">
    <source>
        <dbReference type="ARBA" id="ARBA00004141"/>
    </source>
</evidence>
<keyword evidence="4 5" id="KW-0472">Membrane</keyword>
<accession>A0A653CD49</accession>
<dbReference type="Proteomes" id="UP000410492">
    <property type="component" value="Unassembled WGS sequence"/>
</dbReference>
<evidence type="ECO:0000259" key="6">
    <source>
        <dbReference type="Pfam" id="PF08016"/>
    </source>
</evidence>
<keyword evidence="2 5" id="KW-0812">Transmembrane</keyword>
<evidence type="ECO:0000256" key="5">
    <source>
        <dbReference type="SAM" id="Phobius"/>
    </source>
</evidence>
<dbReference type="Gene3D" id="1.20.120.350">
    <property type="entry name" value="Voltage-gated potassium channels. Chain C"/>
    <property type="match status" value="1"/>
</dbReference>
<gene>
    <name evidence="7" type="ORF">CALMAC_LOCUS8015</name>
</gene>
<dbReference type="GO" id="GO:0016020">
    <property type="term" value="C:membrane"/>
    <property type="evidence" value="ECO:0007669"/>
    <property type="project" value="UniProtKB-SubCell"/>
</dbReference>
<dbReference type="Pfam" id="PF08016">
    <property type="entry name" value="PKD_channel"/>
    <property type="match status" value="1"/>
</dbReference>
<sequence length="84" mass="10108">MKLLRFTKKWDMFVLACELISYVFVSFYLLEEVREIIYFKWRYLLKFWNCIDLAIVASAIAAGAWSVMEFIEVPKTMEELRENP</sequence>
<protein>
    <recommendedName>
        <fullName evidence="6">Polycystin cation channel PKD1/PKD2 domain-containing protein</fullName>
    </recommendedName>
</protein>
<keyword evidence="8" id="KW-1185">Reference proteome</keyword>
<feature type="non-terminal residue" evidence="7">
    <location>
        <position position="84"/>
    </location>
</feature>
<evidence type="ECO:0000256" key="4">
    <source>
        <dbReference type="ARBA" id="ARBA00023136"/>
    </source>
</evidence>